<feature type="transmembrane region" description="Helical" evidence="9">
    <location>
        <begin position="177"/>
        <end position="197"/>
    </location>
</feature>
<protein>
    <recommendedName>
        <fullName evidence="2">histidine kinase</fullName>
        <ecNumber evidence="2">2.7.13.3</ecNumber>
    </recommendedName>
</protein>
<keyword evidence="9" id="KW-0472">Membrane</keyword>
<keyword evidence="9" id="KW-0812">Transmembrane</keyword>
<dbReference type="InterPro" id="IPR050482">
    <property type="entry name" value="Sensor_HK_TwoCompSys"/>
</dbReference>
<keyword evidence="3" id="KW-0597">Phosphoprotein</keyword>
<dbReference type="Pfam" id="PF07730">
    <property type="entry name" value="HisKA_3"/>
    <property type="match status" value="1"/>
</dbReference>
<gene>
    <name evidence="11" type="ORF">E3T55_12525</name>
</gene>
<dbReference type="GO" id="GO:0005524">
    <property type="term" value="F:ATP binding"/>
    <property type="evidence" value="ECO:0007669"/>
    <property type="project" value="UniProtKB-KW"/>
</dbReference>
<dbReference type="OrthoDB" id="227596at2"/>
<keyword evidence="9" id="KW-1133">Transmembrane helix</keyword>
<evidence type="ECO:0000256" key="9">
    <source>
        <dbReference type="SAM" id="Phobius"/>
    </source>
</evidence>
<dbReference type="InterPro" id="IPR003594">
    <property type="entry name" value="HATPase_dom"/>
</dbReference>
<keyword evidence="12" id="KW-1185">Reference proteome</keyword>
<organism evidence="11 12">
    <name type="scientific">Cryobacterium frigoriphilum</name>
    <dbReference type="NCBI Taxonomy" id="1259150"/>
    <lineage>
        <taxon>Bacteria</taxon>
        <taxon>Bacillati</taxon>
        <taxon>Actinomycetota</taxon>
        <taxon>Actinomycetes</taxon>
        <taxon>Micrococcales</taxon>
        <taxon>Microbacteriaceae</taxon>
        <taxon>Cryobacterium</taxon>
    </lineage>
</organism>
<dbReference type="Proteomes" id="UP000297447">
    <property type="component" value="Unassembled WGS sequence"/>
</dbReference>
<dbReference type="InterPro" id="IPR036890">
    <property type="entry name" value="HATPase_C_sf"/>
</dbReference>
<accession>A0A4R8ZYD6</accession>
<dbReference type="InterPro" id="IPR011712">
    <property type="entry name" value="Sig_transdc_His_kin_sub3_dim/P"/>
</dbReference>
<evidence type="ECO:0000256" key="7">
    <source>
        <dbReference type="ARBA" id="ARBA00022840"/>
    </source>
</evidence>
<evidence type="ECO:0000256" key="4">
    <source>
        <dbReference type="ARBA" id="ARBA00022679"/>
    </source>
</evidence>
<evidence type="ECO:0000313" key="11">
    <source>
        <dbReference type="EMBL" id="TFD48871.1"/>
    </source>
</evidence>
<comment type="caution">
    <text evidence="11">The sequence shown here is derived from an EMBL/GenBank/DDBJ whole genome shotgun (WGS) entry which is preliminary data.</text>
</comment>
<dbReference type="Gene3D" id="3.30.565.10">
    <property type="entry name" value="Histidine kinase-like ATPase, C-terminal domain"/>
    <property type="match status" value="1"/>
</dbReference>
<comment type="catalytic activity">
    <reaction evidence="1">
        <text>ATP + protein L-histidine = ADP + protein N-phospho-L-histidine.</text>
        <dbReference type="EC" id="2.7.13.3"/>
    </reaction>
</comment>
<dbReference type="GO" id="GO:0000155">
    <property type="term" value="F:phosphorelay sensor kinase activity"/>
    <property type="evidence" value="ECO:0007669"/>
    <property type="project" value="InterPro"/>
</dbReference>
<keyword evidence="6 11" id="KW-0418">Kinase</keyword>
<dbReference type="AlphaFoldDB" id="A0A4R8ZYD6"/>
<feature type="transmembrane region" description="Helical" evidence="9">
    <location>
        <begin position="130"/>
        <end position="146"/>
    </location>
</feature>
<evidence type="ECO:0000313" key="12">
    <source>
        <dbReference type="Proteomes" id="UP000297447"/>
    </source>
</evidence>
<feature type="transmembrane region" description="Helical" evidence="9">
    <location>
        <begin position="85"/>
        <end position="103"/>
    </location>
</feature>
<evidence type="ECO:0000256" key="2">
    <source>
        <dbReference type="ARBA" id="ARBA00012438"/>
    </source>
</evidence>
<dbReference type="SUPFAM" id="SSF55874">
    <property type="entry name" value="ATPase domain of HSP90 chaperone/DNA topoisomerase II/histidine kinase"/>
    <property type="match status" value="1"/>
</dbReference>
<dbReference type="RefSeq" id="WP_134519897.1">
    <property type="nucleotide sequence ID" value="NZ_SOHE01000053.1"/>
</dbReference>
<dbReference type="EMBL" id="SOHE01000053">
    <property type="protein sequence ID" value="TFD48871.1"/>
    <property type="molecule type" value="Genomic_DNA"/>
</dbReference>
<dbReference type="Gene3D" id="1.20.5.1930">
    <property type="match status" value="1"/>
</dbReference>
<keyword evidence="8" id="KW-0902">Two-component regulatory system</keyword>
<name>A0A4R8ZYD6_9MICO</name>
<dbReference type="GO" id="GO:0016020">
    <property type="term" value="C:membrane"/>
    <property type="evidence" value="ECO:0007669"/>
    <property type="project" value="InterPro"/>
</dbReference>
<dbReference type="GO" id="GO:0046983">
    <property type="term" value="F:protein dimerization activity"/>
    <property type="evidence" value="ECO:0007669"/>
    <property type="project" value="InterPro"/>
</dbReference>
<dbReference type="CDD" id="cd16917">
    <property type="entry name" value="HATPase_UhpB-NarQ-NarX-like"/>
    <property type="match status" value="1"/>
</dbReference>
<evidence type="ECO:0000256" key="8">
    <source>
        <dbReference type="ARBA" id="ARBA00023012"/>
    </source>
</evidence>
<proteinExistence type="predicted"/>
<evidence type="ECO:0000256" key="3">
    <source>
        <dbReference type="ARBA" id="ARBA00022553"/>
    </source>
</evidence>
<evidence type="ECO:0000256" key="6">
    <source>
        <dbReference type="ARBA" id="ARBA00022777"/>
    </source>
</evidence>
<evidence type="ECO:0000259" key="10">
    <source>
        <dbReference type="SMART" id="SM00387"/>
    </source>
</evidence>
<dbReference type="EC" id="2.7.13.3" evidence="2"/>
<reference evidence="11 12" key="1">
    <citation type="submission" date="2019-03" db="EMBL/GenBank/DDBJ databases">
        <title>Genomics of glacier-inhabiting Cryobacterium strains.</title>
        <authorList>
            <person name="Liu Q."/>
            <person name="Xin Y.-H."/>
        </authorList>
    </citation>
    <scope>NUCLEOTIDE SEQUENCE [LARGE SCALE GENOMIC DNA]</scope>
    <source>
        <strain evidence="11 12">Hh14</strain>
    </source>
</reference>
<sequence>MPPHSDSDAAWYEPAPSGGPPGLLPRAGRLWFPVVTSFVVQVPLVALLTWPTRNRPDRFADMPMFRGDDQPSGGAVFDGLPGLQLAGWLLAVTLAVIGPLALIGARRFAGPVAAITAAAAGALILLRPDLGVPAVALAFAIALGIVRGARVWVYTSVGTAWITTIALAAVLERDLHPLRIAGTTLALALVMAAGEGIRHRRDRFRDLRRTADARRLSAEQRERVRIARELHDVLAHSLSQINVQAGVGLHLIESQPERAAEALASIKSTSKNALEEVRTVLGILRSTPDEVGAPLAPQPDLAGLPALIESFRRQGLAVEFTSELNAAEEKPPVATQLALYRIVQEALTNVLRHARAASVRVRLSVDATTGTVSGGYRLSVTDDGSLAPGAGPLLPGGGLLGMRERAELLGGSLQVLRVSAEQGGGVRVEAMIPRREVRP</sequence>
<dbReference type="PANTHER" id="PTHR24421">
    <property type="entry name" value="NITRATE/NITRITE SENSOR PROTEIN NARX-RELATED"/>
    <property type="match status" value="1"/>
</dbReference>
<feature type="transmembrane region" description="Helical" evidence="9">
    <location>
        <begin position="151"/>
        <end position="171"/>
    </location>
</feature>
<keyword evidence="7" id="KW-0067">ATP-binding</keyword>
<dbReference type="Pfam" id="PF02518">
    <property type="entry name" value="HATPase_c"/>
    <property type="match status" value="1"/>
</dbReference>
<keyword evidence="5" id="KW-0547">Nucleotide-binding</keyword>
<evidence type="ECO:0000256" key="5">
    <source>
        <dbReference type="ARBA" id="ARBA00022741"/>
    </source>
</evidence>
<dbReference type="PANTHER" id="PTHR24421:SF10">
    <property type="entry name" value="NITRATE_NITRITE SENSOR PROTEIN NARQ"/>
    <property type="match status" value="1"/>
</dbReference>
<feature type="domain" description="Histidine kinase/HSP90-like ATPase" evidence="10">
    <location>
        <begin position="334"/>
        <end position="436"/>
    </location>
</feature>
<keyword evidence="4" id="KW-0808">Transferase</keyword>
<dbReference type="SMART" id="SM00387">
    <property type="entry name" value="HATPase_c"/>
    <property type="match status" value="1"/>
</dbReference>
<evidence type="ECO:0000256" key="1">
    <source>
        <dbReference type="ARBA" id="ARBA00000085"/>
    </source>
</evidence>
<feature type="transmembrane region" description="Helical" evidence="9">
    <location>
        <begin position="30"/>
        <end position="50"/>
    </location>
</feature>